<keyword evidence="2" id="KW-1185">Reference proteome</keyword>
<organism evidence="1 2">
    <name type="scientific">Clostridium carnis</name>
    <dbReference type="NCBI Taxonomy" id="1530"/>
    <lineage>
        <taxon>Bacteria</taxon>
        <taxon>Bacillati</taxon>
        <taxon>Bacillota</taxon>
        <taxon>Clostridia</taxon>
        <taxon>Eubacteriales</taxon>
        <taxon>Clostridiaceae</taxon>
        <taxon>Clostridium</taxon>
    </lineage>
</organism>
<reference evidence="1 2" key="1">
    <citation type="submission" date="2018-11" db="EMBL/GenBank/DDBJ databases">
        <authorList>
            <consortium name="Pathogen Informatics"/>
        </authorList>
    </citation>
    <scope>NUCLEOTIDE SEQUENCE [LARGE SCALE GENOMIC DNA]</scope>
    <source>
        <strain evidence="1 2">NCTC10913</strain>
    </source>
</reference>
<dbReference type="EMBL" id="UYIN01000018">
    <property type="protein sequence ID" value="VDG72753.1"/>
    <property type="molecule type" value="Genomic_DNA"/>
</dbReference>
<dbReference type="Proteomes" id="UP000277570">
    <property type="component" value="Unassembled WGS sequence"/>
</dbReference>
<proteinExistence type="predicted"/>
<gene>
    <name evidence="1" type="ORF">NCTC10913_03081</name>
</gene>
<accession>A0ABY6SW02</accession>
<protein>
    <submittedName>
        <fullName evidence="1">Uncharacterized protein</fullName>
    </submittedName>
</protein>
<evidence type="ECO:0000313" key="2">
    <source>
        <dbReference type="Proteomes" id="UP000277570"/>
    </source>
</evidence>
<name>A0ABY6SW02_9CLOT</name>
<evidence type="ECO:0000313" key="1">
    <source>
        <dbReference type="EMBL" id="VDG72753.1"/>
    </source>
</evidence>
<sequence length="31" mass="3780">MDRENLINLINQMRQNSIERYKNNILDLCSK</sequence>
<comment type="caution">
    <text evidence="1">The sequence shown here is derived from an EMBL/GenBank/DDBJ whole genome shotgun (WGS) entry which is preliminary data.</text>
</comment>